<gene>
    <name evidence="7" type="ORF">OJ995_02415</name>
</gene>
<name>A0ABT3EET6_9FLAO</name>
<feature type="domain" description="HYDIN/VesB/CFA65-like Ig-like" evidence="6">
    <location>
        <begin position="483"/>
        <end position="583"/>
    </location>
</feature>
<organism evidence="7 8">
    <name type="scientific">Flavobacterium lacisediminis</name>
    <dbReference type="NCBI Taxonomy" id="2989705"/>
    <lineage>
        <taxon>Bacteria</taxon>
        <taxon>Pseudomonadati</taxon>
        <taxon>Bacteroidota</taxon>
        <taxon>Flavobacteriia</taxon>
        <taxon>Flavobacteriales</taxon>
        <taxon>Flavobacteriaceae</taxon>
        <taxon>Flavobacterium</taxon>
    </lineage>
</organism>
<dbReference type="RefSeq" id="WP_264367984.1">
    <property type="nucleotide sequence ID" value="NZ_JAPCIO010000001.1"/>
</dbReference>
<proteinExistence type="predicted"/>
<keyword evidence="4" id="KW-0969">Cilium</keyword>
<evidence type="ECO:0000256" key="1">
    <source>
        <dbReference type="ARBA" id="ARBA00004138"/>
    </source>
</evidence>
<dbReference type="Pfam" id="PF05345">
    <property type="entry name" value="He_PIG"/>
    <property type="match status" value="1"/>
</dbReference>
<evidence type="ECO:0000256" key="4">
    <source>
        <dbReference type="ARBA" id="ARBA00023069"/>
    </source>
</evidence>
<dbReference type="NCBIfam" id="NF012200">
    <property type="entry name" value="choice_anch_D"/>
    <property type="match status" value="1"/>
</dbReference>
<dbReference type="Proteomes" id="UP001165677">
    <property type="component" value="Unassembled WGS sequence"/>
</dbReference>
<accession>A0ABT3EET6</accession>
<dbReference type="InterPro" id="IPR053879">
    <property type="entry name" value="HYDIN_VesB_CFA65-like_Ig"/>
</dbReference>
<dbReference type="SUPFAM" id="SSF49313">
    <property type="entry name" value="Cadherin-like"/>
    <property type="match status" value="1"/>
</dbReference>
<dbReference type="Gene3D" id="2.60.40.10">
    <property type="entry name" value="Immunoglobulins"/>
    <property type="match status" value="3"/>
</dbReference>
<evidence type="ECO:0000256" key="5">
    <source>
        <dbReference type="ARBA" id="ARBA00023273"/>
    </source>
</evidence>
<dbReference type="InterPro" id="IPR015919">
    <property type="entry name" value="Cadherin-like_sf"/>
</dbReference>
<protein>
    <submittedName>
        <fullName evidence="7">Choice-of-anchor D domain-containing protein</fullName>
    </submittedName>
</protein>
<reference evidence="7" key="1">
    <citation type="submission" date="2022-10" db="EMBL/GenBank/DDBJ databases">
        <title>Flavobacterium sp. nov., a bacterium isolated from lake sediment.</title>
        <authorList>
            <person name="Qu J.-H."/>
        </authorList>
    </citation>
    <scope>NUCLEOTIDE SEQUENCE</scope>
    <source>
        <strain evidence="7">TH16-21</strain>
    </source>
</reference>
<comment type="subcellular location">
    <subcellularLocation>
        <location evidence="1">Cell projection</location>
        <location evidence="1">Cilium</location>
    </subcellularLocation>
    <subcellularLocation>
        <location evidence="2">Cytoplasm</location>
    </subcellularLocation>
</comment>
<dbReference type="SUPFAM" id="SSF48726">
    <property type="entry name" value="Immunoglobulin"/>
    <property type="match status" value="1"/>
</dbReference>
<dbReference type="Pfam" id="PF22544">
    <property type="entry name" value="HYDIN_VesB_CFA65-like_Ig"/>
    <property type="match status" value="1"/>
</dbReference>
<evidence type="ECO:0000256" key="3">
    <source>
        <dbReference type="ARBA" id="ARBA00022490"/>
    </source>
</evidence>
<evidence type="ECO:0000256" key="2">
    <source>
        <dbReference type="ARBA" id="ARBA00004496"/>
    </source>
</evidence>
<keyword evidence="8" id="KW-1185">Reference proteome</keyword>
<evidence type="ECO:0000259" key="6">
    <source>
        <dbReference type="Pfam" id="PF22544"/>
    </source>
</evidence>
<sequence>MKLKLLFTLILVSGFLKNQDSYSQLLQWNTFGNTGTETTEPSVFNNVNVAASNLTQGTITPAANANRFGGTGWFNTGNTAAGNTIAEAVAGNDYIQFIVTPNAGFSFTPTSLVFNWDKSGTGPQNVVLRSSVDGFASNIGIVAPTAAIGTSNTITISGLSNITVTTTFRIYGYGATGTGGTGGFDTSTNSVNVQLNGTTSAVLTDAVDYCNLQSPANGTITQGGVFNVYAQTYEPGVTEAAGIGTGIQGWIGYNTTNNDPSIAGWTWVPATFNVQSGNNDELVADIGSALAPGTYYYASRFQLNGGPFRYGGYNGGFWNGTTNVNGVLTVNPSVVDFCNVQFPATGTILAGGTFTVYAQVYEPGVTEAAGQGAGIQGWIGYNTTNNDPSTVGWTWIPATFNVQSGNNDEYQAEIGSALPAGTYYYASRFQLGTGAFRYGGFNGGFWNGTTNVNGVLTVTAPEINLQGNAVSIVSGDATPALADHTDFGSVATTSGTIVRTFTIQNTGNATLSLTGVSPFITISGTNSADFTVTAIPSNSIAASGSTTFQITFDPSADGLRTATLSIANNDSNENPYTFAIQGNGISAPVITSSLTASGNQGSPFTYTITATNSPTSYNATGLPAGLSIDTVTGIISGTPTVTGTFNVTITAANAAGTDTQTLVITLAVGPCLSEGFESGLPGTWINSGTILGGQFCEGAQGVVFNNTGDFVVSPAIVNPQTLTFYKRRSGTTDAWVLNVEVSTSNAGPWTNVATINTITGTCQLETIDLTAYNIGTYYIRLLDSRSSGTAQRTIDDFKVYCGLLCTPPADPTGTISGTTPACDSTTLSFSGNATAPVVYYWQTTAIGISQTNNANANLNVTTSGNYYVRAYDSVAMCWSVNAIGPYAVTINNTPVITTQPVNASTIVNANASFTVAATGSGLTYQWQVDTGSGFVNLSNIAPYSNVTTATLNISAATLAMSGYQYRCIVIASAPCSNLNSNAATLTVNPAVGTVFKPGELVFVGYDGQCLGAGAEDEYLVATLVDIAPGTSFLIVNSRYEAGAAANVRTDKWGGGGDNADEQPYQATITYTGAANIPAGSVLVFRTNGTINWFGSVNIITGVTTTNRTADFSGSVLNGVFFSPNITTSGSDQMYLAQGAFTFDGTLDIGQANYYLSGTLLHGLTNRAAWVPITSACNGDASGGNSRESRLPAALTCFNVESASTSAISGYYENDKQHGIATVRQIVQGISDVTNNWTLSTGRYTLDATSSAANRAGKTFQIGPSNPSGQWVGNVDTNWFNCANWEGLSVPSVTTDVTVDATAMNIAVIDYTAPYSNEYSDIAYSNHLNISGSTVQIQASSNNVLEVHGNLQISGSGVLDMDDSNAGTADGQLYLFGDWTNSVGNAAFSEGNGTVYFTGTAPQIINNVTPLGTEVFYNVILNNSFDTSVSNDLVAEGNLVINSGRVLNIDGTGYVRVNNRLTHNGDLTIQNNGQFIQVNETDTNDGVYTGTKFQVNRTAQVRNLDYVFWSSPVENFAVASLPNAYRYYWNTLAANANGTLGNWANASGNMTKGQGYIARASNGAATAQAMNLIFSGKPNNGAFTLPIQRGIFDGADYDAEPANTNNVLTTKYDDNWNLVGNPYPSAIDAEEFLVANQTKIEGAVWVWTHGLLPTSITDPFYNNYQYNYSATDYIKYNGLGSTDPDTFAGKIASGQGFMVNMLHVASTPNTIDFNNSFRTGVGYANYNNSDFFRNSSVAESFEDQEKHRMWLDVVNTTTGQSDRTLLGYASNATYGRDHFYDCIHKPNTTISFYSLINKEPFIIQGRSLPFDINDKVPMGLSVGVNSNVTIAIRKADGIFAQGQTIYLEDKLLNVIHDLSASPYSFVSNAGIFSDRFVIRYTNETLSSEDFNNDSDVLVSSTDIIKVYSNNESIQSVQVHNVLGQLLINKTDIDSEVFEINTLQKNNAPLIIQVTLVNGKKVSKKLIY</sequence>
<dbReference type="InterPro" id="IPR013783">
    <property type="entry name" value="Ig-like_fold"/>
</dbReference>
<dbReference type="InterPro" id="IPR036179">
    <property type="entry name" value="Ig-like_dom_sf"/>
</dbReference>
<comment type="caution">
    <text evidence="7">The sequence shown here is derived from an EMBL/GenBank/DDBJ whole genome shotgun (WGS) entry which is preliminary data.</text>
</comment>
<dbReference type="EMBL" id="JAPCIO010000001">
    <property type="protein sequence ID" value="MCW1147077.1"/>
    <property type="molecule type" value="Genomic_DNA"/>
</dbReference>
<keyword evidence="3" id="KW-0963">Cytoplasm</keyword>
<keyword evidence="5" id="KW-0966">Cell projection</keyword>
<evidence type="ECO:0000313" key="8">
    <source>
        <dbReference type="Proteomes" id="UP001165677"/>
    </source>
</evidence>
<evidence type="ECO:0000313" key="7">
    <source>
        <dbReference type="EMBL" id="MCW1147077.1"/>
    </source>
</evidence>